<gene>
    <name evidence="1" type="ORF">CK203_088791</name>
</gene>
<comment type="caution">
    <text evidence="1">The sequence shown here is derived from an EMBL/GenBank/DDBJ whole genome shotgun (WGS) entry which is preliminary data.</text>
</comment>
<dbReference type="EMBL" id="QGNW01002648">
    <property type="protein sequence ID" value="RVW13623.1"/>
    <property type="molecule type" value="Genomic_DNA"/>
</dbReference>
<evidence type="ECO:0000313" key="1">
    <source>
        <dbReference type="EMBL" id="RVW13623.1"/>
    </source>
</evidence>
<protein>
    <recommendedName>
        <fullName evidence="3">DUF4219 domain-containing protein</fullName>
    </recommendedName>
</protein>
<proteinExistence type="predicted"/>
<dbReference type="AlphaFoldDB" id="A0A438BRN8"/>
<sequence length="86" mass="10210">MTIEGNFVQPTIPRFDGHYDHWSMLMEIFLRSKEYWSLVETGYVEPESGPVLTEVQQKKLDEMKLKDLKVKNYLFQAIDRTILETI</sequence>
<name>A0A438BRN8_VITVI</name>
<dbReference type="Proteomes" id="UP000288805">
    <property type="component" value="Unassembled WGS sequence"/>
</dbReference>
<evidence type="ECO:0008006" key="3">
    <source>
        <dbReference type="Google" id="ProtNLM"/>
    </source>
</evidence>
<accession>A0A438BRN8</accession>
<evidence type="ECO:0000313" key="2">
    <source>
        <dbReference type="Proteomes" id="UP000288805"/>
    </source>
</evidence>
<reference evidence="1 2" key="1">
    <citation type="journal article" date="2018" name="PLoS Genet.">
        <title>Population sequencing reveals clonal diversity and ancestral inbreeding in the grapevine cultivar Chardonnay.</title>
        <authorList>
            <person name="Roach M.J."/>
            <person name="Johnson D.L."/>
            <person name="Bohlmann J."/>
            <person name="van Vuuren H.J."/>
            <person name="Jones S.J."/>
            <person name="Pretorius I.S."/>
            <person name="Schmidt S.A."/>
            <person name="Borneman A.R."/>
        </authorList>
    </citation>
    <scope>NUCLEOTIDE SEQUENCE [LARGE SCALE GENOMIC DNA]</scope>
    <source>
        <strain evidence="2">cv. Chardonnay</strain>
        <tissue evidence="1">Leaf</tissue>
    </source>
</reference>
<organism evidence="1 2">
    <name type="scientific">Vitis vinifera</name>
    <name type="common">Grape</name>
    <dbReference type="NCBI Taxonomy" id="29760"/>
    <lineage>
        <taxon>Eukaryota</taxon>
        <taxon>Viridiplantae</taxon>
        <taxon>Streptophyta</taxon>
        <taxon>Embryophyta</taxon>
        <taxon>Tracheophyta</taxon>
        <taxon>Spermatophyta</taxon>
        <taxon>Magnoliopsida</taxon>
        <taxon>eudicotyledons</taxon>
        <taxon>Gunneridae</taxon>
        <taxon>Pentapetalae</taxon>
        <taxon>rosids</taxon>
        <taxon>Vitales</taxon>
        <taxon>Vitaceae</taxon>
        <taxon>Viteae</taxon>
        <taxon>Vitis</taxon>
    </lineage>
</organism>